<dbReference type="AlphaFoldDB" id="A0A8J6KDZ6"/>
<evidence type="ECO:0000256" key="1">
    <source>
        <dbReference type="ARBA" id="ARBA00004123"/>
    </source>
</evidence>
<evidence type="ECO:0000256" key="4">
    <source>
        <dbReference type="ARBA" id="ARBA00022838"/>
    </source>
</evidence>
<protein>
    <recommendedName>
        <fullName evidence="8">Centromere protein H C-terminal domain-containing protein</fullName>
    </recommendedName>
</protein>
<dbReference type="EMBL" id="WNTK01000003">
    <property type="protein sequence ID" value="KAG9488165.1"/>
    <property type="molecule type" value="Genomic_DNA"/>
</dbReference>
<keyword evidence="10" id="KW-1185">Reference proteome</keyword>
<dbReference type="GO" id="GO:0007052">
    <property type="term" value="P:mitotic spindle organization"/>
    <property type="evidence" value="ECO:0007669"/>
    <property type="project" value="TreeGrafter"/>
</dbReference>
<dbReference type="GO" id="GO:0000776">
    <property type="term" value="C:kinetochore"/>
    <property type="evidence" value="ECO:0007669"/>
    <property type="project" value="UniProtKB-KW"/>
</dbReference>
<evidence type="ECO:0000256" key="3">
    <source>
        <dbReference type="ARBA" id="ARBA00022454"/>
    </source>
</evidence>
<organism evidence="9 10">
    <name type="scientific">Eleutherodactylus coqui</name>
    <name type="common">Puerto Rican coqui</name>
    <dbReference type="NCBI Taxonomy" id="57060"/>
    <lineage>
        <taxon>Eukaryota</taxon>
        <taxon>Metazoa</taxon>
        <taxon>Chordata</taxon>
        <taxon>Craniata</taxon>
        <taxon>Vertebrata</taxon>
        <taxon>Euteleostomi</taxon>
        <taxon>Amphibia</taxon>
        <taxon>Batrachia</taxon>
        <taxon>Anura</taxon>
        <taxon>Neobatrachia</taxon>
        <taxon>Hyloidea</taxon>
        <taxon>Eleutherodactylidae</taxon>
        <taxon>Eleutherodactylinae</taxon>
        <taxon>Eleutherodactylus</taxon>
        <taxon>Eleutherodactylus</taxon>
    </lineage>
</organism>
<feature type="domain" description="Centromere protein H C-terminal" evidence="8">
    <location>
        <begin position="15"/>
        <end position="106"/>
    </location>
</feature>
<evidence type="ECO:0000256" key="7">
    <source>
        <dbReference type="ARBA" id="ARBA00025735"/>
    </source>
</evidence>
<comment type="caution">
    <text evidence="9">The sequence shown here is derived from an EMBL/GenBank/DDBJ whole genome shotgun (WGS) entry which is preliminary data.</text>
</comment>
<name>A0A8J6KDZ6_ELECQ</name>
<dbReference type="GO" id="GO:0051382">
    <property type="term" value="P:kinetochore assembly"/>
    <property type="evidence" value="ECO:0007669"/>
    <property type="project" value="InterPro"/>
</dbReference>
<dbReference type="PANTHER" id="PTHR48122:SF1">
    <property type="entry name" value="CENTROMERE PROTEIN H"/>
    <property type="match status" value="1"/>
</dbReference>
<dbReference type="Pfam" id="PF05837">
    <property type="entry name" value="CENP-H"/>
    <property type="match status" value="1"/>
</dbReference>
<reference evidence="9" key="1">
    <citation type="thesis" date="2020" institute="ProQuest LLC" country="789 East Eisenhower Parkway, Ann Arbor, MI, USA">
        <title>Comparative Genomics and Chromosome Evolution.</title>
        <authorList>
            <person name="Mudd A.B."/>
        </authorList>
    </citation>
    <scope>NUCLEOTIDE SEQUENCE</scope>
    <source>
        <strain evidence="9">HN-11 Male</strain>
        <tissue evidence="9">Kidney and liver</tissue>
    </source>
</reference>
<gene>
    <name evidence="9" type="ORF">GDO78_007783</name>
</gene>
<dbReference type="InterPro" id="IPR040034">
    <property type="entry name" value="CENP-H"/>
</dbReference>
<dbReference type="OrthoDB" id="2274804at2759"/>
<evidence type="ECO:0000256" key="6">
    <source>
        <dbReference type="ARBA" id="ARBA00023328"/>
    </source>
</evidence>
<evidence type="ECO:0000259" key="8">
    <source>
        <dbReference type="Pfam" id="PF05837"/>
    </source>
</evidence>
<sequence length="113" mass="13121">MWGMQKEERLQVFKAAITLDEKLIDVRKKRMKLKETCTEVMAALKAMKEKNNFAQMDNPSFKKINAFIAKEIDVVTVIQNAFQRLVFSSRINWAEDPKLKEIVLKLGQNPACF</sequence>
<comment type="similarity">
    <text evidence="7">Belongs to the CENP-H/MCM16 family.</text>
</comment>
<accession>A0A8J6KDZ6</accession>
<evidence type="ECO:0000313" key="9">
    <source>
        <dbReference type="EMBL" id="KAG9488165.1"/>
    </source>
</evidence>
<evidence type="ECO:0000256" key="5">
    <source>
        <dbReference type="ARBA" id="ARBA00023242"/>
    </source>
</evidence>
<keyword evidence="6" id="KW-0137">Centromere</keyword>
<dbReference type="InterPro" id="IPR008426">
    <property type="entry name" value="CENP-H_C"/>
</dbReference>
<keyword evidence="4" id="KW-0995">Kinetochore</keyword>
<dbReference type="Proteomes" id="UP000770717">
    <property type="component" value="Unassembled WGS sequence"/>
</dbReference>
<dbReference type="GO" id="GO:0005634">
    <property type="term" value="C:nucleus"/>
    <property type="evidence" value="ECO:0007669"/>
    <property type="project" value="UniProtKB-SubCell"/>
</dbReference>
<dbReference type="PANTHER" id="PTHR48122">
    <property type="entry name" value="CENTROMERE PROTEIN H"/>
    <property type="match status" value="1"/>
</dbReference>
<keyword evidence="5" id="KW-0539">Nucleus</keyword>
<evidence type="ECO:0000313" key="10">
    <source>
        <dbReference type="Proteomes" id="UP000770717"/>
    </source>
</evidence>
<comment type="subcellular location">
    <subcellularLocation>
        <location evidence="2">Chromosome</location>
        <location evidence="2">Centromere</location>
        <location evidence="2">Kinetochore</location>
    </subcellularLocation>
    <subcellularLocation>
        <location evidence="1">Nucleus</location>
    </subcellularLocation>
</comment>
<dbReference type="GO" id="GO:0043515">
    <property type="term" value="F:kinetochore binding"/>
    <property type="evidence" value="ECO:0007669"/>
    <property type="project" value="TreeGrafter"/>
</dbReference>
<dbReference type="GO" id="GO:0007059">
    <property type="term" value="P:chromosome segregation"/>
    <property type="evidence" value="ECO:0007669"/>
    <property type="project" value="TreeGrafter"/>
</dbReference>
<evidence type="ECO:0000256" key="2">
    <source>
        <dbReference type="ARBA" id="ARBA00004629"/>
    </source>
</evidence>
<keyword evidence="3" id="KW-0158">Chromosome</keyword>
<proteinExistence type="inferred from homology"/>